<feature type="signal peptide" evidence="1">
    <location>
        <begin position="1"/>
        <end position="18"/>
    </location>
</feature>
<gene>
    <name evidence="2" type="ORF">JOB18_002783</name>
</gene>
<protein>
    <submittedName>
        <fullName evidence="2">Uncharacterized protein</fullName>
    </submittedName>
</protein>
<comment type="caution">
    <text evidence="2">The sequence shown here is derived from an EMBL/GenBank/DDBJ whole genome shotgun (WGS) entry which is preliminary data.</text>
</comment>
<accession>A0AAV6Q6A8</accession>
<proteinExistence type="predicted"/>
<dbReference type="Proteomes" id="UP000693946">
    <property type="component" value="Linkage Group LG6"/>
</dbReference>
<keyword evidence="1" id="KW-0732">Signal</keyword>
<name>A0AAV6Q6A8_SOLSE</name>
<feature type="chain" id="PRO_5043417265" evidence="1">
    <location>
        <begin position="19"/>
        <end position="61"/>
    </location>
</feature>
<sequence length="61" mass="6301">MFFIIVTITLSLTPDTWSAVGPVRSGCSQCPAAGDPLDGLSHHESGGGCRVGGVEHRGLHL</sequence>
<organism evidence="2 3">
    <name type="scientific">Solea senegalensis</name>
    <name type="common">Senegalese sole</name>
    <dbReference type="NCBI Taxonomy" id="28829"/>
    <lineage>
        <taxon>Eukaryota</taxon>
        <taxon>Metazoa</taxon>
        <taxon>Chordata</taxon>
        <taxon>Craniata</taxon>
        <taxon>Vertebrata</taxon>
        <taxon>Euteleostomi</taxon>
        <taxon>Actinopterygii</taxon>
        <taxon>Neopterygii</taxon>
        <taxon>Teleostei</taxon>
        <taxon>Neoteleostei</taxon>
        <taxon>Acanthomorphata</taxon>
        <taxon>Carangaria</taxon>
        <taxon>Pleuronectiformes</taxon>
        <taxon>Pleuronectoidei</taxon>
        <taxon>Soleidae</taxon>
        <taxon>Solea</taxon>
    </lineage>
</organism>
<dbReference type="AlphaFoldDB" id="A0AAV6Q6A8"/>
<reference evidence="2 3" key="1">
    <citation type="journal article" date="2021" name="Sci. Rep.">
        <title>Chromosome anchoring in Senegalese sole (Solea senegalensis) reveals sex-associated markers and genome rearrangements in flatfish.</title>
        <authorList>
            <person name="Guerrero-Cozar I."/>
            <person name="Gomez-Garrido J."/>
            <person name="Berbel C."/>
            <person name="Martinez-Blanch J.F."/>
            <person name="Alioto T."/>
            <person name="Claros M.G."/>
            <person name="Gagnaire P.A."/>
            <person name="Manchado M."/>
        </authorList>
    </citation>
    <scope>NUCLEOTIDE SEQUENCE [LARGE SCALE GENOMIC DNA]</scope>
    <source>
        <strain evidence="2">Sse05_10M</strain>
    </source>
</reference>
<evidence type="ECO:0000256" key="1">
    <source>
        <dbReference type="SAM" id="SignalP"/>
    </source>
</evidence>
<evidence type="ECO:0000313" key="2">
    <source>
        <dbReference type="EMBL" id="KAG7485094.1"/>
    </source>
</evidence>
<evidence type="ECO:0000313" key="3">
    <source>
        <dbReference type="Proteomes" id="UP000693946"/>
    </source>
</evidence>
<keyword evidence="3" id="KW-1185">Reference proteome</keyword>
<dbReference type="EMBL" id="JAGKHQ010000018">
    <property type="protein sequence ID" value="KAG7485094.1"/>
    <property type="molecule type" value="Genomic_DNA"/>
</dbReference>